<keyword evidence="1" id="KW-0472">Membrane</keyword>
<dbReference type="EMBL" id="BAAAQQ010000007">
    <property type="protein sequence ID" value="GAA2121090.1"/>
    <property type="molecule type" value="Genomic_DNA"/>
</dbReference>
<keyword evidence="1" id="KW-0812">Transmembrane</keyword>
<comment type="caution">
    <text evidence="2">The sequence shown here is derived from an EMBL/GenBank/DDBJ whole genome shotgun (WGS) entry which is preliminary data.</text>
</comment>
<proteinExistence type="predicted"/>
<sequence length="172" mass="18839">MVDSTLQDLDDTTQVRAFWIRRAATVVLVLVVAAALFGFLGVRTGEVSASESGYDLSVRYPEIARGGLDTPWEVTVHNDQGFAKELTIAVSGDYFELFETQGFHPEPSDSTRDATMLYLTFTAPQGDTFVVSYDAYVQPSSQRGAAATVAVVESPEHPDPLVEVQYRTRLSP</sequence>
<protein>
    <submittedName>
        <fullName evidence="2">Uncharacterized protein</fullName>
    </submittedName>
</protein>
<accession>A0ABP5JPZ9</accession>
<feature type="transmembrane region" description="Helical" evidence="1">
    <location>
        <begin position="20"/>
        <end position="42"/>
    </location>
</feature>
<gene>
    <name evidence="2" type="ORF">GCM10009843_15040</name>
</gene>
<evidence type="ECO:0000313" key="3">
    <source>
        <dbReference type="Proteomes" id="UP001500575"/>
    </source>
</evidence>
<keyword evidence="3" id="KW-1185">Reference proteome</keyword>
<reference evidence="3" key="1">
    <citation type="journal article" date="2019" name="Int. J. Syst. Evol. Microbiol.">
        <title>The Global Catalogue of Microorganisms (GCM) 10K type strain sequencing project: providing services to taxonomists for standard genome sequencing and annotation.</title>
        <authorList>
            <consortium name="The Broad Institute Genomics Platform"/>
            <consortium name="The Broad Institute Genome Sequencing Center for Infectious Disease"/>
            <person name="Wu L."/>
            <person name="Ma J."/>
        </authorList>
    </citation>
    <scope>NUCLEOTIDE SEQUENCE [LARGE SCALE GENOMIC DNA]</scope>
    <source>
        <strain evidence="3">JCM 16021</strain>
    </source>
</reference>
<organism evidence="2 3">
    <name type="scientific">Nocardioides bigeumensis</name>
    <dbReference type="NCBI Taxonomy" id="433657"/>
    <lineage>
        <taxon>Bacteria</taxon>
        <taxon>Bacillati</taxon>
        <taxon>Actinomycetota</taxon>
        <taxon>Actinomycetes</taxon>
        <taxon>Propionibacteriales</taxon>
        <taxon>Nocardioidaceae</taxon>
        <taxon>Nocardioides</taxon>
    </lineage>
</organism>
<keyword evidence="1" id="KW-1133">Transmembrane helix</keyword>
<name>A0ABP5JPZ9_9ACTN</name>
<dbReference type="Proteomes" id="UP001500575">
    <property type="component" value="Unassembled WGS sequence"/>
</dbReference>
<evidence type="ECO:0000256" key="1">
    <source>
        <dbReference type="SAM" id="Phobius"/>
    </source>
</evidence>
<evidence type="ECO:0000313" key="2">
    <source>
        <dbReference type="EMBL" id="GAA2121090.1"/>
    </source>
</evidence>